<accession>W5MXY7</accession>
<dbReference type="GO" id="GO:0005123">
    <property type="term" value="F:death receptor binding"/>
    <property type="evidence" value="ECO:0000318"/>
    <property type="project" value="GO_Central"/>
</dbReference>
<dbReference type="OMA" id="PEVRRCW"/>
<dbReference type="Gene3D" id="1.10.533.10">
    <property type="entry name" value="Death Domain, Fas"/>
    <property type="match status" value="1"/>
</dbReference>
<dbReference type="GO" id="GO:0045089">
    <property type="term" value="P:positive regulation of innate immune response"/>
    <property type="evidence" value="ECO:0000318"/>
    <property type="project" value="GO_Central"/>
</dbReference>
<dbReference type="HOGENOM" id="CLU_909845_0_0_1"/>
<organism evidence="2 3">
    <name type="scientific">Lepisosteus oculatus</name>
    <name type="common">Spotted gar</name>
    <dbReference type="NCBI Taxonomy" id="7918"/>
    <lineage>
        <taxon>Eukaryota</taxon>
        <taxon>Metazoa</taxon>
        <taxon>Chordata</taxon>
        <taxon>Craniata</taxon>
        <taxon>Vertebrata</taxon>
        <taxon>Euteleostomi</taxon>
        <taxon>Actinopterygii</taxon>
        <taxon>Neopterygii</taxon>
        <taxon>Holostei</taxon>
        <taxon>Semionotiformes</taxon>
        <taxon>Lepisosteidae</taxon>
        <taxon>Lepisosteus</taxon>
    </lineage>
</organism>
<dbReference type="EMBL" id="AHAT01013384">
    <property type="status" value="NOT_ANNOTATED_CDS"/>
    <property type="molecule type" value="Genomic_DNA"/>
</dbReference>
<dbReference type="STRING" id="7918.ENSLOCP00000013246"/>
<dbReference type="InParanoid" id="W5MXY7"/>
<proteinExistence type="predicted"/>
<dbReference type="CDD" id="cd01670">
    <property type="entry name" value="Death"/>
    <property type="match status" value="1"/>
</dbReference>
<dbReference type="Bgee" id="ENSLOCG00000010808">
    <property type="expression patterns" value="Expressed in pharyngeal gill and 5 other cell types or tissues"/>
</dbReference>
<dbReference type="GeneTree" id="ENSGT00390000003904"/>
<evidence type="ECO:0000313" key="3">
    <source>
        <dbReference type="Proteomes" id="UP000018468"/>
    </source>
</evidence>
<name>W5MXY7_LEPOC</name>
<dbReference type="AlphaFoldDB" id="W5MXY7"/>
<evidence type="ECO:0000313" key="2">
    <source>
        <dbReference type="Ensembl" id="ENSLOCP00000013246.1"/>
    </source>
</evidence>
<dbReference type="eggNOG" id="ENOG502SFJP">
    <property type="taxonomic scope" value="Eukaryota"/>
</dbReference>
<protein>
    <recommendedName>
        <fullName evidence="1">Death domain-containing protein</fullName>
    </recommendedName>
</protein>
<dbReference type="GO" id="GO:0089720">
    <property type="term" value="F:caspase binding"/>
    <property type="evidence" value="ECO:0000318"/>
    <property type="project" value="GO_Central"/>
</dbReference>
<evidence type="ECO:0000259" key="1">
    <source>
        <dbReference type="PROSITE" id="PS50017"/>
    </source>
</evidence>
<reference evidence="3" key="1">
    <citation type="submission" date="2011-12" db="EMBL/GenBank/DDBJ databases">
        <title>The Draft Genome of Lepisosteus oculatus.</title>
        <authorList>
            <consortium name="The Broad Institute Genome Assembly &amp; Analysis Group"/>
            <consortium name="Computational R&amp;D Group"/>
            <consortium name="and Sequencing Platform"/>
            <person name="Di Palma F."/>
            <person name="Alfoldi J."/>
            <person name="Johnson J."/>
            <person name="Berlin A."/>
            <person name="Gnerre S."/>
            <person name="Jaffe D."/>
            <person name="MacCallum I."/>
            <person name="Young S."/>
            <person name="Walker B.J."/>
            <person name="Lander E.S."/>
            <person name="Lindblad-Toh K."/>
        </authorList>
    </citation>
    <scope>NUCLEOTIDE SEQUENCE [LARGE SCALE GENOMIC DNA]</scope>
</reference>
<dbReference type="GO" id="GO:0097191">
    <property type="term" value="P:extrinsic apoptotic signaling pathway"/>
    <property type="evidence" value="ECO:0000318"/>
    <property type="project" value="GO_Central"/>
</dbReference>
<sequence>MGIYSSTFYKSGDQILFESTDPSQANWITAHADACKLTIPEVLRCWERFLMLHPDKNGNILRHSLTTNDAFNSQLVEQLPVSEDGLVTFQTFCCAVKWLSSSVTETKLRGFIDEDDFILWLKRLPVETLKSSLHFPVLPNKTTVTGHRTNTKHFTARTRVESTAVQKLTYNQLHVIAVELSKRRRDWKLLANCLGFLEKDCQTLERKYLDTENQILEMLQLWRRRAQVPDAAKHLQAALRDTGNADISNAVFQ</sequence>
<reference evidence="2" key="3">
    <citation type="submission" date="2025-09" db="UniProtKB">
        <authorList>
            <consortium name="Ensembl"/>
        </authorList>
    </citation>
    <scope>IDENTIFICATION</scope>
</reference>
<keyword evidence="3" id="KW-1185">Reference proteome</keyword>
<dbReference type="PROSITE" id="PS50017">
    <property type="entry name" value="DEATH_DOMAIN"/>
    <property type="match status" value="1"/>
</dbReference>
<dbReference type="Ensembl" id="ENSLOCT00000013274.1">
    <property type="protein sequence ID" value="ENSLOCP00000013246.1"/>
    <property type="gene ID" value="ENSLOCG00000010808.1"/>
</dbReference>
<dbReference type="InterPro" id="IPR000488">
    <property type="entry name" value="Death_dom"/>
</dbReference>
<dbReference type="GO" id="GO:0031265">
    <property type="term" value="C:CD95 death-inducing signaling complex"/>
    <property type="evidence" value="ECO:0000318"/>
    <property type="project" value="GO_Central"/>
</dbReference>
<feature type="domain" description="Death" evidence="1">
    <location>
        <begin position="186"/>
        <end position="253"/>
    </location>
</feature>
<dbReference type="Proteomes" id="UP000018468">
    <property type="component" value="Linkage group LG2"/>
</dbReference>
<dbReference type="SUPFAM" id="SSF47986">
    <property type="entry name" value="DEATH domain"/>
    <property type="match status" value="1"/>
</dbReference>
<dbReference type="InterPro" id="IPR011992">
    <property type="entry name" value="EF-hand-dom_pair"/>
</dbReference>
<dbReference type="SUPFAM" id="SSF47473">
    <property type="entry name" value="EF-hand"/>
    <property type="match status" value="1"/>
</dbReference>
<dbReference type="InterPro" id="IPR011029">
    <property type="entry name" value="DEATH-like_dom_sf"/>
</dbReference>
<dbReference type="Pfam" id="PF00531">
    <property type="entry name" value="Death"/>
    <property type="match status" value="1"/>
</dbReference>
<reference evidence="2" key="2">
    <citation type="submission" date="2025-08" db="UniProtKB">
        <authorList>
            <consortium name="Ensembl"/>
        </authorList>
    </citation>
    <scope>IDENTIFICATION</scope>
</reference>